<reference evidence="9 10" key="1">
    <citation type="submission" date="2016-10" db="EMBL/GenBank/DDBJ databases">
        <authorList>
            <person name="de Groot N.N."/>
        </authorList>
    </citation>
    <scope>NUCLEOTIDE SEQUENCE [LARGE SCALE GENOMIC DNA]</scope>
    <source>
        <strain evidence="9 10">ASO4-2</strain>
    </source>
</reference>
<dbReference type="EC" id="2.7.13.3" evidence="2"/>
<dbReference type="PROSITE" id="PS50112">
    <property type="entry name" value="PAS"/>
    <property type="match status" value="3"/>
</dbReference>
<evidence type="ECO:0000256" key="1">
    <source>
        <dbReference type="ARBA" id="ARBA00000085"/>
    </source>
</evidence>
<dbReference type="InterPro" id="IPR005467">
    <property type="entry name" value="His_kinase_dom"/>
</dbReference>
<protein>
    <recommendedName>
        <fullName evidence="2">histidine kinase</fullName>
        <ecNumber evidence="2">2.7.13.3</ecNumber>
    </recommendedName>
</protein>
<dbReference type="AlphaFoldDB" id="A0A1G6ALL5"/>
<feature type="domain" description="PAC" evidence="8">
    <location>
        <begin position="345"/>
        <end position="398"/>
    </location>
</feature>
<dbReference type="Gene3D" id="2.10.70.100">
    <property type="match status" value="1"/>
</dbReference>
<dbReference type="Gene3D" id="1.10.287.130">
    <property type="match status" value="1"/>
</dbReference>
<dbReference type="PANTHER" id="PTHR43304:SF1">
    <property type="entry name" value="PAC DOMAIN-CONTAINING PROTEIN"/>
    <property type="match status" value="1"/>
</dbReference>
<organism evidence="9 10">
    <name type="scientific">Desulfonatronum thiosulfatophilum</name>
    <dbReference type="NCBI Taxonomy" id="617002"/>
    <lineage>
        <taxon>Bacteria</taxon>
        <taxon>Pseudomonadati</taxon>
        <taxon>Thermodesulfobacteriota</taxon>
        <taxon>Desulfovibrionia</taxon>
        <taxon>Desulfovibrionales</taxon>
        <taxon>Desulfonatronaceae</taxon>
        <taxon>Desulfonatronum</taxon>
    </lineage>
</organism>
<dbReference type="InterPro" id="IPR000700">
    <property type="entry name" value="PAS-assoc_C"/>
</dbReference>
<dbReference type="CDD" id="cd00075">
    <property type="entry name" value="HATPase"/>
    <property type="match status" value="1"/>
</dbReference>
<dbReference type="PROSITE" id="PS50113">
    <property type="entry name" value="PAC"/>
    <property type="match status" value="4"/>
</dbReference>
<dbReference type="Pfam" id="PF13426">
    <property type="entry name" value="PAS_9"/>
    <property type="match status" value="2"/>
</dbReference>
<dbReference type="InterPro" id="IPR013655">
    <property type="entry name" value="PAS_fold_3"/>
</dbReference>
<dbReference type="GO" id="GO:0000155">
    <property type="term" value="F:phosphorelay sensor kinase activity"/>
    <property type="evidence" value="ECO:0007669"/>
    <property type="project" value="InterPro"/>
</dbReference>
<dbReference type="InterPro" id="IPR035965">
    <property type="entry name" value="PAS-like_dom_sf"/>
</dbReference>
<evidence type="ECO:0000259" key="7">
    <source>
        <dbReference type="PROSITE" id="PS50112"/>
    </source>
</evidence>
<dbReference type="Gene3D" id="3.30.565.10">
    <property type="entry name" value="Histidine kinase-like ATPase, C-terminal domain"/>
    <property type="match status" value="1"/>
</dbReference>
<feature type="domain" description="PAC" evidence="8">
    <location>
        <begin position="90"/>
        <end position="142"/>
    </location>
</feature>
<dbReference type="STRING" id="617002.SAMN05660653_00444"/>
<dbReference type="EMBL" id="FMXO01000002">
    <property type="protein sequence ID" value="SDB09023.1"/>
    <property type="molecule type" value="Genomic_DNA"/>
</dbReference>
<evidence type="ECO:0000256" key="5">
    <source>
        <dbReference type="ARBA" id="ARBA00022777"/>
    </source>
</evidence>
<dbReference type="OrthoDB" id="9762798at2"/>
<dbReference type="PANTHER" id="PTHR43304">
    <property type="entry name" value="PHYTOCHROME-LIKE PROTEIN CPH1"/>
    <property type="match status" value="1"/>
</dbReference>
<dbReference type="NCBIfam" id="TIGR00229">
    <property type="entry name" value="sensory_box"/>
    <property type="match status" value="3"/>
</dbReference>
<dbReference type="SMART" id="SM00086">
    <property type="entry name" value="PAC"/>
    <property type="match status" value="4"/>
</dbReference>
<evidence type="ECO:0000256" key="2">
    <source>
        <dbReference type="ARBA" id="ARBA00012438"/>
    </source>
</evidence>
<dbReference type="InterPro" id="IPR036097">
    <property type="entry name" value="HisK_dim/P_sf"/>
</dbReference>
<feature type="domain" description="PAC" evidence="8">
    <location>
        <begin position="216"/>
        <end position="268"/>
    </location>
</feature>
<dbReference type="SUPFAM" id="SSF47384">
    <property type="entry name" value="Homodimeric domain of signal transducing histidine kinase"/>
    <property type="match status" value="1"/>
</dbReference>
<dbReference type="CDD" id="cd00130">
    <property type="entry name" value="PAS"/>
    <property type="match status" value="4"/>
</dbReference>
<feature type="domain" description="PAS" evidence="7">
    <location>
        <begin position="15"/>
        <end position="56"/>
    </location>
</feature>
<dbReference type="InterPro" id="IPR004358">
    <property type="entry name" value="Sig_transdc_His_kin-like_C"/>
</dbReference>
<evidence type="ECO:0000256" key="3">
    <source>
        <dbReference type="ARBA" id="ARBA00022553"/>
    </source>
</evidence>
<evidence type="ECO:0000313" key="9">
    <source>
        <dbReference type="EMBL" id="SDB09023.1"/>
    </source>
</evidence>
<dbReference type="Pfam" id="PF08447">
    <property type="entry name" value="PAS_3"/>
    <property type="match status" value="2"/>
</dbReference>
<feature type="domain" description="PAC" evidence="8">
    <location>
        <begin position="473"/>
        <end position="525"/>
    </location>
</feature>
<feature type="domain" description="Histidine kinase" evidence="6">
    <location>
        <begin position="543"/>
        <end position="761"/>
    </location>
</feature>
<accession>A0A1G6ALL5</accession>
<evidence type="ECO:0000256" key="4">
    <source>
        <dbReference type="ARBA" id="ARBA00022679"/>
    </source>
</evidence>
<dbReference type="CDD" id="cd00082">
    <property type="entry name" value="HisKA"/>
    <property type="match status" value="1"/>
</dbReference>
<dbReference type="InterPro" id="IPR000014">
    <property type="entry name" value="PAS"/>
</dbReference>
<dbReference type="SMART" id="SM00387">
    <property type="entry name" value="HATPase_c"/>
    <property type="match status" value="1"/>
</dbReference>
<dbReference type="InterPro" id="IPR036890">
    <property type="entry name" value="HATPase_C_sf"/>
</dbReference>
<dbReference type="PRINTS" id="PR00344">
    <property type="entry name" value="BCTRLSENSOR"/>
</dbReference>
<dbReference type="SUPFAM" id="SSF55874">
    <property type="entry name" value="ATPase domain of HSP90 chaperone/DNA topoisomerase II/histidine kinase"/>
    <property type="match status" value="1"/>
</dbReference>
<feature type="domain" description="PAS" evidence="7">
    <location>
        <begin position="269"/>
        <end position="341"/>
    </location>
</feature>
<evidence type="ECO:0000313" key="10">
    <source>
        <dbReference type="Proteomes" id="UP000198771"/>
    </source>
</evidence>
<dbReference type="RefSeq" id="WP_092116773.1">
    <property type="nucleotide sequence ID" value="NZ_FMXO01000002.1"/>
</dbReference>
<keyword evidence="4" id="KW-0808">Transferase</keyword>
<dbReference type="Pfam" id="PF00512">
    <property type="entry name" value="HisKA"/>
    <property type="match status" value="1"/>
</dbReference>
<dbReference type="InterPro" id="IPR052162">
    <property type="entry name" value="Sensor_kinase/Photoreceptor"/>
</dbReference>
<dbReference type="Gene3D" id="3.30.450.20">
    <property type="entry name" value="PAS domain"/>
    <property type="match status" value="4"/>
</dbReference>
<dbReference type="PROSITE" id="PS50109">
    <property type="entry name" value="HIS_KIN"/>
    <property type="match status" value="1"/>
</dbReference>
<evidence type="ECO:0000259" key="8">
    <source>
        <dbReference type="PROSITE" id="PS50113"/>
    </source>
</evidence>
<keyword evidence="10" id="KW-1185">Reference proteome</keyword>
<dbReference type="SUPFAM" id="SSF55785">
    <property type="entry name" value="PYP-like sensor domain (PAS domain)"/>
    <property type="match status" value="4"/>
</dbReference>
<dbReference type="SMART" id="SM00091">
    <property type="entry name" value="PAS"/>
    <property type="match status" value="3"/>
</dbReference>
<evidence type="ECO:0000259" key="6">
    <source>
        <dbReference type="PROSITE" id="PS50109"/>
    </source>
</evidence>
<gene>
    <name evidence="9" type="ORF">SAMN05660653_00444</name>
</gene>
<dbReference type="InterPro" id="IPR001610">
    <property type="entry name" value="PAC"/>
</dbReference>
<dbReference type="Proteomes" id="UP000198771">
    <property type="component" value="Unassembled WGS sequence"/>
</dbReference>
<dbReference type="InterPro" id="IPR003594">
    <property type="entry name" value="HATPase_dom"/>
</dbReference>
<name>A0A1G6ALL5_9BACT</name>
<dbReference type="InterPro" id="IPR003661">
    <property type="entry name" value="HisK_dim/P_dom"/>
</dbReference>
<comment type="catalytic activity">
    <reaction evidence="1">
        <text>ATP + protein L-histidine = ADP + protein N-phospho-L-histidine.</text>
        <dbReference type="EC" id="2.7.13.3"/>
    </reaction>
</comment>
<feature type="domain" description="PAS" evidence="7">
    <location>
        <begin position="143"/>
        <end position="197"/>
    </location>
</feature>
<proteinExistence type="predicted"/>
<sequence length="762" mass="86534">MAQKQTSEVPPAQADFPDAKDILDHAPVGIFKTTPEGRFLYANRAFAEMLGYAAPQDLMNSVQDIAAELLADPKYGLSLSNLLAAEGIVRNFESEHIRKDGTRFWALMNIRTVYAEDGSVSHYQGFVNDDTARKNAEHAQKKCEKQYRLMFLNAPMPYQALDEQGNFLEVNQTFLDVLGYSRDELVGKNFGDFLHPDWKDHFRENFPRFKAVGEVLGVEFEMIKKDGSTILIFLNGKIQHDEHGRFLRTHCIFQDVTKQKQAENDLRVSEERFRLSMDATSDGVWDWDIQTGQVYYSPGYARILGYDSTDIPTHVNSWLDLIHSEDREEAFKRNLDCIENRIESFAVEFRMRSRDGAWKWILGRGRAASRDASGRATRMIGTHQDITERKRAEKEIRRIKTMLERAGSMALFGGWSVDVAEGRLYVSGQAAEIYRVEPGETLTLEEAIERYVPEWREAVGEAFTKCVKEGLPFDMEVEIINKRDNRIWIRKSGEAIRNESGEIIRLEGAMQDITDRVQDKEALVRNNQQLQKALDEKDKFFSIIAHDLKSPLAGFMALTKMLTEEFTTLPLKDLRQMIYELAQATETMFNLLKNLLEWSLMQRGLLTYNPVICLLADPIEHIVELFQTTAGNKNVVLQSELDQNLLVCADMQMLNTIIRNLISNAIKFSMSGGTIFISAVRDKDMAVVTVQDNGVGMDEEHLSNLFILTRKKSLRGTQGELGTGLGLLLCKDFVAKHGGRIWVESQPGKGSTFSFALPLADG</sequence>
<dbReference type="FunFam" id="3.30.565.10:FF:000006">
    <property type="entry name" value="Sensor histidine kinase WalK"/>
    <property type="match status" value="1"/>
</dbReference>
<dbReference type="Pfam" id="PF02518">
    <property type="entry name" value="HATPase_c"/>
    <property type="match status" value="1"/>
</dbReference>
<dbReference type="SMART" id="SM00388">
    <property type="entry name" value="HisKA"/>
    <property type="match status" value="1"/>
</dbReference>
<keyword evidence="3" id="KW-0597">Phosphoprotein</keyword>
<keyword evidence="5" id="KW-0418">Kinase</keyword>